<feature type="transmembrane region" description="Helical" evidence="8">
    <location>
        <begin position="173"/>
        <end position="196"/>
    </location>
</feature>
<feature type="domain" description="Major facilitator superfamily (MFS) profile" evidence="9">
    <location>
        <begin position="20"/>
        <end position="509"/>
    </location>
</feature>
<dbReference type="InterPro" id="IPR036259">
    <property type="entry name" value="MFS_trans_sf"/>
</dbReference>
<dbReference type="InterPro" id="IPR011701">
    <property type="entry name" value="MFS"/>
</dbReference>
<evidence type="ECO:0000259" key="9">
    <source>
        <dbReference type="PROSITE" id="PS50850"/>
    </source>
</evidence>
<evidence type="ECO:0000256" key="2">
    <source>
        <dbReference type="ARBA" id="ARBA00022448"/>
    </source>
</evidence>
<dbReference type="KEGG" id="sna:Snas_4992"/>
<dbReference type="Gene3D" id="1.20.1720.10">
    <property type="entry name" value="Multidrug resistance protein D"/>
    <property type="match status" value="1"/>
</dbReference>
<keyword evidence="2" id="KW-0813">Transport</keyword>
<dbReference type="RefSeq" id="WP_013020200.1">
    <property type="nucleotide sequence ID" value="NC_013947.1"/>
</dbReference>
<dbReference type="InterPro" id="IPR020846">
    <property type="entry name" value="MFS_dom"/>
</dbReference>
<dbReference type="InterPro" id="IPR004638">
    <property type="entry name" value="EmrB-like"/>
</dbReference>
<sequence>MPQQASPTLPETGHPRRWFILSALVLSLIVVVLDNTVLNVAMKVIADPKEGLGANQAELEWSINSYTLVFAGLLFTFGVIGDRIGRKRMLLAGLVLFGLTSVASAFAQNPEQLIWARAGMGIGAAAIMPATLSILTNVFAPKDRGRAIGIWSGAVGIGIAIGPIIGGALLEQFWWGSVFLINAPVVIIALLAIGFVAPESRNPNKVPLDFGGVILSILGLVSLTYGIIEGGETGDWGQIGVWGPTAFGVVVLAAFVLYERRIAHPALDVRLFKERRFASASAVISLLFFAAMGLMFFMTFYIQIIKGLSPLETGLMFLPFAGAMLIFSPLSAGMVKRFGPKVVATAGMTAITAAFAGYILLDADTPLWVMAVMFFVQGSGMANVMPPAMDTIMGSVPREKSGVGSAVGNTLRQVGGSLGVAVLGSVLSQLYRDDISGKIPAGLETGDVDPAESIASTYGVAQQMGPAGRELMNSATDSFIAAMHTTAIVSALVGLAGIIVAVTLFPRRNATPAAPQQRESDDKAPQPALVDA</sequence>
<dbReference type="Proteomes" id="UP000000844">
    <property type="component" value="Chromosome"/>
</dbReference>
<evidence type="ECO:0000256" key="7">
    <source>
        <dbReference type="SAM" id="MobiDB-lite"/>
    </source>
</evidence>
<dbReference type="GO" id="GO:0022857">
    <property type="term" value="F:transmembrane transporter activity"/>
    <property type="evidence" value="ECO:0007669"/>
    <property type="project" value="InterPro"/>
</dbReference>
<feature type="region of interest" description="Disordered" evidence="7">
    <location>
        <begin position="510"/>
        <end position="532"/>
    </location>
</feature>
<feature type="transmembrane region" description="Helical" evidence="8">
    <location>
        <begin position="208"/>
        <end position="227"/>
    </location>
</feature>
<reference evidence="10 11" key="1">
    <citation type="journal article" date="2009" name="Stand. Genomic Sci.">
        <title>Complete genome sequence of Stackebrandtia nassauensis type strain (LLR-40K-21).</title>
        <authorList>
            <person name="Munk C."/>
            <person name="Lapidus A."/>
            <person name="Copeland A."/>
            <person name="Jando M."/>
            <person name="Mayilraj S."/>
            <person name="Glavina Del Rio T."/>
            <person name="Nolan M."/>
            <person name="Chen F."/>
            <person name="Lucas S."/>
            <person name="Tice H."/>
            <person name="Cheng J.F."/>
            <person name="Han C."/>
            <person name="Detter J.C."/>
            <person name="Bruce D."/>
            <person name="Goodwin L."/>
            <person name="Chain P."/>
            <person name="Pitluck S."/>
            <person name="Goker M."/>
            <person name="Ovchinikova G."/>
            <person name="Pati A."/>
            <person name="Ivanova N."/>
            <person name="Mavromatis K."/>
            <person name="Chen A."/>
            <person name="Palaniappan K."/>
            <person name="Land M."/>
            <person name="Hauser L."/>
            <person name="Chang Y.J."/>
            <person name="Jeffries C.D."/>
            <person name="Bristow J."/>
            <person name="Eisen J.A."/>
            <person name="Markowitz V."/>
            <person name="Hugenholtz P."/>
            <person name="Kyrpides N.C."/>
            <person name="Klenk H.P."/>
        </authorList>
    </citation>
    <scope>NUCLEOTIDE SEQUENCE [LARGE SCALE GENOMIC DNA]</scope>
    <source>
        <strain evidence="11">DSM 44728 / CIP 108903 / NRRL B-16338 / NBRC 102104 / LLR-40K-21</strain>
    </source>
</reference>
<accession>D3Q9T3</accession>
<name>D3Q9T3_STANL</name>
<organism evidence="10 11">
    <name type="scientific">Stackebrandtia nassauensis (strain DSM 44728 / CIP 108903 / NRRL B-16338 / NBRC 102104 / LLR-40K-21)</name>
    <dbReference type="NCBI Taxonomy" id="446470"/>
    <lineage>
        <taxon>Bacteria</taxon>
        <taxon>Bacillati</taxon>
        <taxon>Actinomycetota</taxon>
        <taxon>Actinomycetes</taxon>
        <taxon>Glycomycetales</taxon>
        <taxon>Glycomycetaceae</taxon>
        <taxon>Stackebrandtia</taxon>
    </lineage>
</organism>
<keyword evidence="6 8" id="KW-0472">Membrane</keyword>
<feature type="transmembrane region" description="Helical" evidence="8">
    <location>
        <begin position="89"/>
        <end position="108"/>
    </location>
</feature>
<feature type="transmembrane region" description="Helical" evidence="8">
    <location>
        <begin position="279"/>
        <end position="302"/>
    </location>
</feature>
<feature type="transmembrane region" description="Helical" evidence="8">
    <location>
        <begin position="147"/>
        <end position="167"/>
    </location>
</feature>
<dbReference type="EMBL" id="CP001778">
    <property type="protein sequence ID" value="ADD44629.1"/>
    <property type="molecule type" value="Genomic_DNA"/>
</dbReference>
<dbReference type="eggNOG" id="COG0477">
    <property type="taxonomic scope" value="Bacteria"/>
</dbReference>
<feature type="transmembrane region" description="Helical" evidence="8">
    <location>
        <begin position="314"/>
        <end position="335"/>
    </location>
</feature>
<feature type="transmembrane region" description="Helical" evidence="8">
    <location>
        <begin position="479"/>
        <end position="505"/>
    </location>
</feature>
<evidence type="ECO:0000256" key="3">
    <source>
        <dbReference type="ARBA" id="ARBA00022475"/>
    </source>
</evidence>
<dbReference type="PROSITE" id="PS50850">
    <property type="entry name" value="MFS"/>
    <property type="match status" value="1"/>
</dbReference>
<evidence type="ECO:0000256" key="1">
    <source>
        <dbReference type="ARBA" id="ARBA00004651"/>
    </source>
</evidence>
<dbReference type="Gene3D" id="1.20.1250.20">
    <property type="entry name" value="MFS general substrate transporter like domains"/>
    <property type="match status" value="1"/>
</dbReference>
<dbReference type="SUPFAM" id="SSF103473">
    <property type="entry name" value="MFS general substrate transporter"/>
    <property type="match status" value="1"/>
</dbReference>
<proteinExistence type="predicted"/>
<dbReference type="STRING" id="446470.Snas_4992"/>
<dbReference type="HOGENOM" id="CLU_000960_28_2_11"/>
<dbReference type="eggNOG" id="COG2211">
    <property type="taxonomic scope" value="Bacteria"/>
</dbReference>
<dbReference type="AlphaFoldDB" id="D3Q9T3"/>
<keyword evidence="5 8" id="KW-1133">Transmembrane helix</keyword>
<evidence type="ECO:0000256" key="8">
    <source>
        <dbReference type="SAM" id="Phobius"/>
    </source>
</evidence>
<evidence type="ECO:0000256" key="6">
    <source>
        <dbReference type="ARBA" id="ARBA00023136"/>
    </source>
</evidence>
<dbReference type="PANTHER" id="PTHR42718">
    <property type="entry name" value="MAJOR FACILITATOR SUPERFAMILY MULTIDRUG TRANSPORTER MFSC"/>
    <property type="match status" value="1"/>
</dbReference>
<feature type="transmembrane region" description="Helical" evidence="8">
    <location>
        <begin position="342"/>
        <end position="361"/>
    </location>
</feature>
<feature type="transmembrane region" description="Helical" evidence="8">
    <location>
        <begin position="239"/>
        <end position="258"/>
    </location>
</feature>
<feature type="transmembrane region" description="Helical" evidence="8">
    <location>
        <begin position="114"/>
        <end position="135"/>
    </location>
</feature>
<evidence type="ECO:0000313" key="11">
    <source>
        <dbReference type="Proteomes" id="UP000000844"/>
    </source>
</evidence>
<evidence type="ECO:0000256" key="4">
    <source>
        <dbReference type="ARBA" id="ARBA00022692"/>
    </source>
</evidence>
<dbReference type="Pfam" id="PF07690">
    <property type="entry name" value="MFS_1"/>
    <property type="match status" value="1"/>
</dbReference>
<keyword evidence="3" id="KW-1003">Cell membrane</keyword>
<dbReference type="CDD" id="cd17321">
    <property type="entry name" value="MFS_MMR_MDR_like"/>
    <property type="match status" value="1"/>
</dbReference>
<dbReference type="GO" id="GO:0005886">
    <property type="term" value="C:plasma membrane"/>
    <property type="evidence" value="ECO:0007669"/>
    <property type="project" value="UniProtKB-SubCell"/>
</dbReference>
<dbReference type="PRINTS" id="PR01036">
    <property type="entry name" value="TCRTETB"/>
</dbReference>
<gene>
    <name evidence="10" type="ordered locus">Snas_4992</name>
</gene>
<keyword evidence="4 8" id="KW-0812">Transmembrane</keyword>
<comment type="subcellular location">
    <subcellularLocation>
        <location evidence="1">Cell membrane</location>
        <topology evidence="1">Multi-pass membrane protein</topology>
    </subcellularLocation>
</comment>
<dbReference type="PANTHER" id="PTHR42718:SF42">
    <property type="entry name" value="EXPORT PROTEIN"/>
    <property type="match status" value="1"/>
</dbReference>
<feature type="transmembrane region" description="Helical" evidence="8">
    <location>
        <begin position="61"/>
        <end position="80"/>
    </location>
</feature>
<keyword evidence="11" id="KW-1185">Reference proteome</keyword>
<evidence type="ECO:0000313" key="10">
    <source>
        <dbReference type="EMBL" id="ADD44629.1"/>
    </source>
</evidence>
<dbReference type="NCBIfam" id="TIGR00711">
    <property type="entry name" value="efflux_EmrB"/>
    <property type="match status" value="1"/>
</dbReference>
<protein>
    <submittedName>
        <fullName evidence="10">Drug resistance transporter, EmrB/QacA subfamily</fullName>
    </submittedName>
</protein>
<evidence type="ECO:0000256" key="5">
    <source>
        <dbReference type="ARBA" id="ARBA00022989"/>
    </source>
</evidence>
<feature type="transmembrane region" description="Helical" evidence="8">
    <location>
        <begin position="18"/>
        <end position="41"/>
    </location>
</feature>